<dbReference type="AlphaFoldDB" id="A0A2C6K0V0"/>
<accession>A0A2C6K0V0</accession>
<comment type="caution">
    <text evidence="2">The sequence shown here is derived from an EMBL/GenBank/DDBJ whole genome shotgun (WGS) entry which is preliminary data.</text>
</comment>
<sequence length="311" mass="34608">MHTQSCAHLDVSCRRNRSSTRTVFRVPPVTQTVSRLTPHILGIGYRPYRRFFIDVLRITSSLQKSVFFLSIALHIHHPIMSRLCRSCCGSMPFGMGSDAGEQTHRSSRTSSSMKSRSVDERSSEESWESSQDGEDQEVQKAETDYQPHNEAQVQILAKKWIGHVQQRAAKIWSRAQVLEMLETIARSVNFTDDPILGDPSPSAPCCIWHGDISQQQGLPVLLIQKPNNPAPTSTYVCRVLAFLFADDASLKLLKQLGNKHSETNCGNHECIRLSHLVGYSTNWAQKYQGQKKAAPPAKAAAAKAKAKAAGR</sequence>
<evidence type="ECO:0000313" key="2">
    <source>
        <dbReference type="EMBL" id="PHJ19781.1"/>
    </source>
</evidence>
<dbReference type="RefSeq" id="XP_067921477.1">
    <property type="nucleotide sequence ID" value="XM_068066545.1"/>
</dbReference>
<proteinExistence type="predicted"/>
<evidence type="ECO:0000313" key="3">
    <source>
        <dbReference type="Proteomes" id="UP000221165"/>
    </source>
</evidence>
<dbReference type="Proteomes" id="UP000221165">
    <property type="component" value="Unassembled WGS sequence"/>
</dbReference>
<feature type="compositionally biased region" description="Low complexity" evidence="1">
    <location>
        <begin position="291"/>
        <end position="303"/>
    </location>
</feature>
<reference evidence="2 3" key="1">
    <citation type="journal article" date="2017" name="Int. J. Parasitol.">
        <title>The genome of the protozoan parasite Cystoisospora suis and a reverse vaccinology approach to identify vaccine candidates.</title>
        <authorList>
            <person name="Palmieri N."/>
            <person name="Shrestha A."/>
            <person name="Ruttkowski B."/>
            <person name="Beck T."/>
            <person name="Vogl C."/>
            <person name="Tomley F."/>
            <person name="Blake D.P."/>
            <person name="Joachim A."/>
        </authorList>
    </citation>
    <scope>NUCLEOTIDE SEQUENCE [LARGE SCALE GENOMIC DNA]</scope>
    <source>
        <strain evidence="2 3">Wien I</strain>
    </source>
</reference>
<feature type="region of interest" description="Disordered" evidence="1">
    <location>
        <begin position="98"/>
        <end position="145"/>
    </location>
</feature>
<name>A0A2C6K0V0_9APIC</name>
<dbReference type="VEuPathDB" id="ToxoDB:CSUI_006385"/>
<dbReference type="EMBL" id="MIGC01003217">
    <property type="protein sequence ID" value="PHJ19781.1"/>
    <property type="molecule type" value="Genomic_DNA"/>
</dbReference>
<protein>
    <submittedName>
        <fullName evidence="2">Uncharacterized protein</fullName>
    </submittedName>
</protein>
<dbReference type="GeneID" id="94429756"/>
<gene>
    <name evidence="2" type="ORF">CSUI_006385</name>
</gene>
<dbReference type="OrthoDB" id="331108at2759"/>
<feature type="compositionally biased region" description="Acidic residues" evidence="1">
    <location>
        <begin position="125"/>
        <end position="136"/>
    </location>
</feature>
<feature type="region of interest" description="Disordered" evidence="1">
    <location>
        <begin position="290"/>
        <end position="311"/>
    </location>
</feature>
<evidence type="ECO:0000256" key="1">
    <source>
        <dbReference type="SAM" id="MobiDB-lite"/>
    </source>
</evidence>
<organism evidence="2 3">
    <name type="scientific">Cystoisospora suis</name>
    <dbReference type="NCBI Taxonomy" id="483139"/>
    <lineage>
        <taxon>Eukaryota</taxon>
        <taxon>Sar</taxon>
        <taxon>Alveolata</taxon>
        <taxon>Apicomplexa</taxon>
        <taxon>Conoidasida</taxon>
        <taxon>Coccidia</taxon>
        <taxon>Eucoccidiorida</taxon>
        <taxon>Eimeriorina</taxon>
        <taxon>Sarcocystidae</taxon>
        <taxon>Cystoisospora</taxon>
    </lineage>
</organism>
<keyword evidence="3" id="KW-1185">Reference proteome</keyword>